<evidence type="ECO:0000259" key="10">
    <source>
        <dbReference type="Pfam" id="PF02879"/>
    </source>
</evidence>
<dbReference type="Gene3D" id="3.30.310.50">
    <property type="entry name" value="Alpha-D-phosphohexomutase, C-terminal domain"/>
    <property type="match status" value="1"/>
</dbReference>
<feature type="domain" description="Alpha-D-phosphohexomutase alpha/beta/alpha" evidence="10">
    <location>
        <begin position="158"/>
        <end position="254"/>
    </location>
</feature>
<dbReference type="InterPro" id="IPR016066">
    <property type="entry name" value="A-D-PHexomutase_CS"/>
</dbReference>
<evidence type="ECO:0000256" key="5">
    <source>
        <dbReference type="ARBA" id="ARBA00022842"/>
    </source>
</evidence>
<keyword evidence="3" id="KW-0597">Phosphoprotein</keyword>
<name>A0ABW7FVE3_9BURK</name>
<comment type="cofactor">
    <cofactor evidence="1">
        <name>Mg(2+)</name>
        <dbReference type="ChEBI" id="CHEBI:18420"/>
    </cofactor>
</comment>
<comment type="similarity">
    <text evidence="2 7">Belongs to the phosphohexose mutase family.</text>
</comment>
<comment type="caution">
    <text evidence="12">The sequence shown here is derived from an EMBL/GenBank/DDBJ whole genome shotgun (WGS) entry which is preliminary data.</text>
</comment>
<dbReference type="PROSITE" id="PS00710">
    <property type="entry name" value="PGM_PMM"/>
    <property type="match status" value="1"/>
</dbReference>
<dbReference type="InterPro" id="IPR016055">
    <property type="entry name" value="A-D-PHexomutase_a/b/a-I/II/III"/>
</dbReference>
<evidence type="ECO:0000259" key="11">
    <source>
        <dbReference type="Pfam" id="PF02880"/>
    </source>
</evidence>
<dbReference type="InterPro" id="IPR005845">
    <property type="entry name" value="A-D-PHexomutase_a/b/a-II"/>
</dbReference>
<dbReference type="InterPro" id="IPR005846">
    <property type="entry name" value="A-D-PHexomutase_a/b/a-III"/>
</dbReference>
<dbReference type="PRINTS" id="PR00509">
    <property type="entry name" value="PGMPMM"/>
</dbReference>
<dbReference type="Proteomes" id="UP001606099">
    <property type="component" value="Unassembled WGS sequence"/>
</dbReference>
<feature type="domain" description="Alpha-D-phosphohexomutase alpha/beta/alpha" evidence="9">
    <location>
        <begin position="7"/>
        <end position="139"/>
    </location>
</feature>
<evidence type="ECO:0000256" key="2">
    <source>
        <dbReference type="ARBA" id="ARBA00010231"/>
    </source>
</evidence>
<keyword evidence="13" id="KW-1185">Reference proteome</keyword>
<evidence type="ECO:0000256" key="3">
    <source>
        <dbReference type="ARBA" id="ARBA00022553"/>
    </source>
</evidence>
<evidence type="ECO:0000313" key="12">
    <source>
        <dbReference type="EMBL" id="MFG6448289.1"/>
    </source>
</evidence>
<dbReference type="Gene3D" id="3.40.120.10">
    <property type="entry name" value="Alpha-D-Glucose-1,6-Bisphosphate, subunit A, domain 3"/>
    <property type="match status" value="3"/>
</dbReference>
<accession>A0ABW7FVE3</accession>
<proteinExistence type="inferred from homology"/>
<dbReference type="Pfam" id="PF02878">
    <property type="entry name" value="PGM_PMM_I"/>
    <property type="match status" value="1"/>
</dbReference>
<dbReference type="SUPFAM" id="SSF55957">
    <property type="entry name" value="Phosphoglucomutase, C-terminal domain"/>
    <property type="match status" value="1"/>
</dbReference>
<evidence type="ECO:0000256" key="1">
    <source>
        <dbReference type="ARBA" id="ARBA00001946"/>
    </source>
</evidence>
<dbReference type="CDD" id="cd03089">
    <property type="entry name" value="PMM_PGM"/>
    <property type="match status" value="1"/>
</dbReference>
<keyword evidence="6" id="KW-0413">Isomerase</keyword>
<keyword evidence="5 7" id="KW-0460">Magnesium</keyword>
<feature type="domain" description="Alpha-D-phosphohexomutase C-terminal" evidence="8">
    <location>
        <begin position="373"/>
        <end position="448"/>
    </location>
</feature>
<dbReference type="Pfam" id="PF02880">
    <property type="entry name" value="PGM_PMM_III"/>
    <property type="match status" value="1"/>
</dbReference>
<dbReference type="InterPro" id="IPR005841">
    <property type="entry name" value="Alpha-D-phosphohexomutase_SF"/>
</dbReference>
<protein>
    <submittedName>
        <fullName evidence="12">Phosphomannomutase/phosphoglucomutase</fullName>
    </submittedName>
</protein>
<evidence type="ECO:0000259" key="8">
    <source>
        <dbReference type="Pfam" id="PF00408"/>
    </source>
</evidence>
<dbReference type="SUPFAM" id="SSF53738">
    <property type="entry name" value="Phosphoglucomutase, first 3 domains"/>
    <property type="match status" value="3"/>
</dbReference>
<dbReference type="InterPro" id="IPR005843">
    <property type="entry name" value="A-D-PHexomutase_C"/>
</dbReference>
<dbReference type="PANTHER" id="PTHR43771">
    <property type="entry name" value="PHOSPHOMANNOMUTASE"/>
    <property type="match status" value="1"/>
</dbReference>
<feature type="domain" description="Alpha-D-phosphohexomutase alpha/beta/alpha" evidence="11">
    <location>
        <begin position="260"/>
        <end position="365"/>
    </location>
</feature>
<evidence type="ECO:0000256" key="4">
    <source>
        <dbReference type="ARBA" id="ARBA00022723"/>
    </source>
</evidence>
<evidence type="ECO:0000256" key="7">
    <source>
        <dbReference type="RuleBase" id="RU004326"/>
    </source>
</evidence>
<dbReference type="InterPro" id="IPR005844">
    <property type="entry name" value="A-D-PHexomutase_a/b/a-I"/>
</dbReference>
<organism evidence="12 13">
    <name type="scientific">Roseateles rivi</name>
    <dbReference type="NCBI Taxonomy" id="3299028"/>
    <lineage>
        <taxon>Bacteria</taxon>
        <taxon>Pseudomonadati</taxon>
        <taxon>Pseudomonadota</taxon>
        <taxon>Betaproteobacteria</taxon>
        <taxon>Burkholderiales</taxon>
        <taxon>Sphaerotilaceae</taxon>
        <taxon>Roseateles</taxon>
    </lineage>
</organism>
<dbReference type="RefSeq" id="WP_394460384.1">
    <property type="nucleotide sequence ID" value="NZ_JBIGHZ010000003.1"/>
</dbReference>
<evidence type="ECO:0000256" key="6">
    <source>
        <dbReference type="ARBA" id="ARBA00023235"/>
    </source>
</evidence>
<reference evidence="12 13" key="1">
    <citation type="submission" date="2024-08" db="EMBL/GenBank/DDBJ databases">
        <authorList>
            <person name="Lu H."/>
        </authorList>
    </citation>
    <scope>NUCLEOTIDE SEQUENCE [LARGE SCALE GENOMIC DNA]</scope>
    <source>
        <strain evidence="12 13">BYS180W</strain>
    </source>
</reference>
<dbReference type="Pfam" id="PF02879">
    <property type="entry name" value="PGM_PMM_II"/>
    <property type="match status" value="1"/>
</dbReference>
<dbReference type="InterPro" id="IPR036900">
    <property type="entry name" value="A-D-PHexomutase_C_sf"/>
</dbReference>
<evidence type="ECO:0000313" key="13">
    <source>
        <dbReference type="Proteomes" id="UP001606099"/>
    </source>
</evidence>
<sequence>MQVHASIFKAYDIRGVVGTTLDEQLAEHLGRAFGTEAVKAGEKAVAVGRDGRLSGPGLVAALVRGLRSTGLDVVDLGAVTTPMLYYVAATRGVHGCSSGIQVTGSHNPKDYNGFKMVLKGAAVFGEQIQGLRQRIEAEDYVVAAQAGRVAEMNIVPEYQHRIVSDAKLARPMKVVVDSGNGIPGATAPAILRALGCEVVDIYSKVDGDFPNHHPDPSRPENLEDLRRIVHACDAELGLAFDGDGDRLGIVTKDGTMIMPDRQIMLLAADILKRQPGSQIIFDVKCSQRLGPWIREHGGEPLMWMTGHSLAKAKLKETGAPLAGELSGHIFFAERWYGFDDAMYTAARMLEILSRFEDPSAVLHALPNSINTPELNVACAEGEHHEVVKQLKEIAEFPGAKEVVTIDGLRVEYEDGFGLVRPSNTTPVLVLRFEGHTEAALERIREAMLTQLRRVKPELHFSAGH</sequence>
<gene>
    <name evidence="12" type="ORF">ACG0Z6_08525</name>
</gene>
<dbReference type="EMBL" id="JBIGHZ010000003">
    <property type="protein sequence ID" value="MFG6448289.1"/>
    <property type="molecule type" value="Genomic_DNA"/>
</dbReference>
<evidence type="ECO:0000259" key="9">
    <source>
        <dbReference type="Pfam" id="PF02878"/>
    </source>
</evidence>
<dbReference type="PANTHER" id="PTHR43771:SF2">
    <property type="entry name" value="PHOSPHOMANNOMUTASE_PHOSPHOGLUCOMUTASE"/>
    <property type="match status" value="1"/>
</dbReference>
<keyword evidence="4 7" id="KW-0479">Metal-binding</keyword>
<dbReference type="Pfam" id="PF00408">
    <property type="entry name" value="PGM_PMM_IV"/>
    <property type="match status" value="1"/>
</dbReference>